<proteinExistence type="predicted"/>
<comment type="caution">
    <text evidence="2">The sequence shown here is derived from an EMBL/GenBank/DDBJ whole genome shotgun (WGS) entry which is preliminary data.</text>
</comment>
<accession>A0A5J4L0V4</accession>
<dbReference type="RefSeq" id="WP_151759493.1">
    <property type="nucleotide sequence ID" value="NZ_BKZW01000004.1"/>
</dbReference>
<gene>
    <name evidence="2" type="ORF">KDW_60810</name>
</gene>
<evidence type="ECO:0000313" key="2">
    <source>
        <dbReference type="EMBL" id="GER91919.1"/>
    </source>
</evidence>
<sequence>MQSTNQLMQRKRPLGVILCTVWMGFWGLTICFILVALVLAWSHGAPVQFNVVADVLGLAHLPIAWGVWKLKSWAYGATLVLQGAMFLYCIIQLASAPASALTTSLQNVIIMPVLIMGYLLVKRNVYAAFYSPKSLYE</sequence>
<evidence type="ECO:0000313" key="3">
    <source>
        <dbReference type="Proteomes" id="UP000326912"/>
    </source>
</evidence>
<dbReference type="AlphaFoldDB" id="A0A5J4L0V4"/>
<keyword evidence="1" id="KW-0472">Membrane</keyword>
<keyword evidence="1" id="KW-1133">Transmembrane helix</keyword>
<dbReference type="Proteomes" id="UP000326912">
    <property type="component" value="Unassembled WGS sequence"/>
</dbReference>
<keyword evidence="1" id="KW-0812">Transmembrane</keyword>
<evidence type="ECO:0008006" key="4">
    <source>
        <dbReference type="Google" id="ProtNLM"/>
    </source>
</evidence>
<organism evidence="2 3">
    <name type="scientific">Dictyobacter vulcani</name>
    <dbReference type="NCBI Taxonomy" id="2607529"/>
    <lineage>
        <taxon>Bacteria</taxon>
        <taxon>Bacillati</taxon>
        <taxon>Chloroflexota</taxon>
        <taxon>Ktedonobacteria</taxon>
        <taxon>Ktedonobacterales</taxon>
        <taxon>Dictyobacteraceae</taxon>
        <taxon>Dictyobacter</taxon>
    </lineage>
</organism>
<feature type="transmembrane region" description="Helical" evidence="1">
    <location>
        <begin position="75"/>
        <end position="94"/>
    </location>
</feature>
<protein>
    <recommendedName>
        <fullName evidence="4">DUF2569 domain-containing protein</fullName>
    </recommendedName>
</protein>
<dbReference type="EMBL" id="BKZW01000004">
    <property type="protein sequence ID" value="GER91919.1"/>
    <property type="molecule type" value="Genomic_DNA"/>
</dbReference>
<name>A0A5J4L0V4_9CHLR</name>
<feature type="transmembrane region" description="Helical" evidence="1">
    <location>
        <begin position="47"/>
        <end position="68"/>
    </location>
</feature>
<keyword evidence="3" id="KW-1185">Reference proteome</keyword>
<feature type="transmembrane region" description="Helical" evidence="1">
    <location>
        <begin position="12"/>
        <end position="41"/>
    </location>
</feature>
<reference evidence="2 3" key="1">
    <citation type="submission" date="2019-10" db="EMBL/GenBank/DDBJ databases">
        <title>Dictyobacter vulcani sp. nov., within the class Ktedonobacteria, isolated from soil of volcanic Mt. Zao.</title>
        <authorList>
            <person name="Zheng Y."/>
            <person name="Wang C.M."/>
            <person name="Sakai Y."/>
            <person name="Abe K."/>
            <person name="Yokota A."/>
            <person name="Yabe S."/>
        </authorList>
    </citation>
    <scope>NUCLEOTIDE SEQUENCE [LARGE SCALE GENOMIC DNA]</scope>
    <source>
        <strain evidence="2 3">W12</strain>
    </source>
</reference>
<evidence type="ECO:0000256" key="1">
    <source>
        <dbReference type="SAM" id="Phobius"/>
    </source>
</evidence>
<feature type="transmembrane region" description="Helical" evidence="1">
    <location>
        <begin position="100"/>
        <end position="121"/>
    </location>
</feature>